<comment type="subcellular location">
    <subcellularLocation>
        <location evidence="1">Cell outer membrane</location>
    </subcellularLocation>
</comment>
<feature type="domain" description="RagB/SusD" evidence="7">
    <location>
        <begin position="316"/>
        <end position="509"/>
    </location>
</feature>
<keyword evidence="3 6" id="KW-0732">Signal</keyword>
<accession>A0A1Y4Q0T1</accession>
<evidence type="ECO:0000256" key="3">
    <source>
        <dbReference type="ARBA" id="ARBA00022729"/>
    </source>
</evidence>
<evidence type="ECO:0000256" key="5">
    <source>
        <dbReference type="ARBA" id="ARBA00023237"/>
    </source>
</evidence>
<evidence type="ECO:0000259" key="8">
    <source>
        <dbReference type="Pfam" id="PF14322"/>
    </source>
</evidence>
<reference evidence="9" key="2">
    <citation type="submission" date="2022-10" db="EMBL/GenBank/DDBJ databases">
        <title>Human gut microbiome strain richness.</title>
        <authorList>
            <person name="Chen-Liaw A."/>
        </authorList>
    </citation>
    <scope>NUCLEOTIDE SEQUENCE</scope>
    <source>
        <strain evidence="9">RTP21484st1_H8_RTP21484_190118</strain>
    </source>
</reference>
<evidence type="ECO:0000259" key="7">
    <source>
        <dbReference type="Pfam" id="PF07980"/>
    </source>
</evidence>
<evidence type="ECO:0000256" key="6">
    <source>
        <dbReference type="SAM" id="SignalP"/>
    </source>
</evidence>
<evidence type="ECO:0000313" key="10">
    <source>
        <dbReference type="EMBL" id="RGX12492.1"/>
    </source>
</evidence>
<comment type="caution">
    <text evidence="9">The sequence shown here is derived from an EMBL/GenBank/DDBJ whole genome shotgun (WGS) entry which is preliminary data.</text>
</comment>
<dbReference type="GO" id="GO:0009279">
    <property type="term" value="C:cell outer membrane"/>
    <property type="evidence" value="ECO:0007669"/>
    <property type="project" value="UniProtKB-SubCell"/>
</dbReference>
<keyword evidence="4" id="KW-0472">Membrane</keyword>
<name>A0A1Y4Q0T1_BACOV</name>
<dbReference type="Pfam" id="PF07980">
    <property type="entry name" value="SusD_RagB"/>
    <property type="match status" value="1"/>
</dbReference>
<dbReference type="Gene3D" id="1.25.40.390">
    <property type="match status" value="1"/>
</dbReference>
<evidence type="ECO:0000313" key="14">
    <source>
        <dbReference type="Proteomes" id="UP001215078"/>
    </source>
</evidence>
<dbReference type="Proteomes" id="UP001215078">
    <property type="component" value="Unassembled WGS sequence"/>
</dbReference>
<organism evidence="9 14">
    <name type="scientific">Bacteroides ovatus</name>
    <dbReference type="NCBI Taxonomy" id="28116"/>
    <lineage>
        <taxon>Bacteria</taxon>
        <taxon>Pseudomonadati</taxon>
        <taxon>Bacteroidota</taxon>
        <taxon>Bacteroidia</taxon>
        <taxon>Bacteroidales</taxon>
        <taxon>Bacteroidaceae</taxon>
        <taxon>Bacteroides</taxon>
    </lineage>
</organism>
<feature type="domain" description="SusD-like N-terminal" evidence="8">
    <location>
        <begin position="23"/>
        <end position="213"/>
    </location>
</feature>
<comment type="similarity">
    <text evidence="2">Belongs to the SusD family.</text>
</comment>
<evidence type="ECO:0000313" key="12">
    <source>
        <dbReference type="Proteomes" id="UP000283329"/>
    </source>
</evidence>
<dbReference type="InterPro" id="IPR012944">
    <property type="entry name" value="SusD_RagB_dom"/>
</dbReference>
<dbReference type="InterPro" id="IPR033985">
    <property type="entry name" value="SusD-like_N"/>
</dbReference>
<dbReference type="RefSeq" id="WP_004323997.1">
    <property type="nucleotide sequence ID" value="NZ_BAABYV010000001.1"/>
</dbReference>
<dbReference type="Pfam" id="PF14322">
    <property type="entry name" value="SusD-like_3"/>
    <property type="match status" value="1"/>
</dbReference>
<gene>
    <name evidence="11" type="ORF">DW206_07360</name>
    <name evidence="10" type="ORF">DWV35_04205</name>
    <name evidence="9" type="ORF">PQ628_03850</name>
</gene>
<evidence type="ECO:0000313" key="11">
    <source>
        <dbReference type="EMBL" id="RHH48466.1"/>
    </source>
</evidence>
<evidence type="ECO:0000313" key="9">
    <source>
        <dbReference type="EMBL" id="MDC7957335.1"/>
    </source>
</evidence>
<dbReference type="CDD" id="cd08977">
    <property type="entry name" value="SusD"/>
    <property type="match status" value="1"/>
</dbReference>
<protein>
    <submittedName>
        <fullName evidence="9">RagB/SusD family nutrient uptake outer membrane protein</fullName>
    </submittedName>
</protein>
<dbReference type="EMBL" id="QRJR01000005">
    <property type="protein sequence ID" value="RHH48466.1"/>
    <property type="molecule type" value="Genomic_DNA"/>
</dbReference>
<proteinExistence type="inferred from homology"/>
<keyword evidence="5" id="KW-0998">Cell outer membrane</keyword>
<sequence length="509" mass="57892">MKSFYKLIVSISCLFALSSCEGYLDVEQPSIYTDQNYYKTPQDFETAINGCYAQLQTIYNKNYMEAIVTRADEVRNSTPIGRFMDTPMESKWSKPWSAWWTLVFRCNQLLSRIDAVVFTDEDRKAYITGEAYALRGLAYLQFAWCWGGAPLITKEISREEVYKVARSSQEDTYKQAISDFEDAFNRLPDSWASSEAGRVTKYAAAGMLGRTYMYMHNYTKAAEYLGKVIEQEGTLYELAGKYEDCFSDEYNNGKERVWEVQYLGGTTGKALGLSQSFSGWFIPSTLNKEKGDYAKLNGITFNGASSSIRASMSIAGDGVYETGDKRRDLTIVNNLYLDKSAPQADVYVVRKFLRAAKNAPTAVDEWGNNIPILRYTDVKLMYAEALNELDYATYLSTDILPIINDVRKRAGLSAKLSSDFADKQAVLDYLVKERFVEFSFEGIRWPDLIRWDLAEEAMATHFALVDEGYNETTEQPTYAMKSYNKLAPIPLSDILAYGNKDIMWQNDGY</sequence>
<dbReference type="SUPFAM" id="SSF48452">
    <property type="entry name" value="TPR-like"/>
    <property type="match status" value="1"/>
</dbReference>
<feature type="signal peptide" evidence="6">
    <location>
        <begin position="1"/>
        <end position="21"/>
    </location>
</feature>
<dbReference type="InterPro" id="IPR011990">
    <property type="entry name" value="TPR-like_helical_dom_sf"/>
</dbReference>
<dbReference type="EMBL" id="QSBI01000003">
    <property type="protein sequence ID" value="RGX12492.1"/>
    <property type="molecule type" value="Genomic_DNA"/>
</dbReference>
<dbReference type="Proteomes" id="UP000286031">
    <property type="component" value="Unassembled WGS sequence"/>
</dbReference>
<feature type="chain" id="PRO_5042691961" evidence="6">
    <location>
        <begin position="22"/>
        <end position="509"/>
    </location>
</feature>
<dbReference type="EMBL" id="JAQQPO010000003">
    <property type="protein sequence ID" value="MDC7957335.1"/>
    <property type="molecule type" value="Genomic_DNA"/>
</dbReference>
<evidence type="ECO:0000256" key="1">
    <source>
        <dbReference type="ARBA" id="ARBA00004442"/>
    </source>
</evidence>
<dbReference type="AlphaFoldDB" id="A0A1Y4Q0T1"/>
<reference evidence="12 13" key="1">
    <citation type="submission" date="2018-08" db="EMBL/GenBank/DDBJ databases">
        <title>A genome reference for cultivated species of the human gut microbiota.</title>
        <authorList>
            <person name="Zou Y."/>
            <person name="Xue W."/>
            <person name="Luo G."/>
        </authorList>
    </citation>
    <scope>NUCLEOTIDE SEQUENCE [LARGE SCALE GENOMIC DNA]</scope>
    <source>
        <strain evidence="10 13">AF04-46</strain>
        <strain evidence="11 12">AM17-48</strain>
    </source>
</reference>
<dbReference type="PROSITE" id="PS51257">
    <property type="entry name" value="PROKAR_LIPOPROTEIN"/>
    <property type="match status" value="1"/>
</dbReference>
<evidence type="ECO:0000313" key="13">
    <source>
        <dbReference type="Proteomes" id="UP000286031"/>
    </source>
</evidence>
<dbReference type="Proteomes" id="UP000283329">
    <property type="component" value="Unassembled WGS sequence"/>
</dbReference>
<evidence type="ECO:0000256" key="2">
    <source>
        <dbReference type="ARBA" id="ARBA00006275"/>
    </source>
</evidence>
<evidence type="ECO:0000256" key="4">
    <source>
        <dbReference type="ARBA" id="ARBA00023136"/>
    </source>
</evidence>